<dbReference type="HOGENOM" id="CLU_165561_0_0_5"/>
<proteinExistence type="predicted"/>
<dbReference type="AlphaFoldDB" id="V5SBF9"/>
<sequence>MTTRTTRSVAVFNSAFTLGGIDGELPAGSYRIESEEELIESLSFVAFRRVETTIELPAIGSVSLKRQVVAIDPLDLAMAQERDIGTE</sequence>
<dbReference type="OrthoDB" id="8378722at2"/>
<name>V5SBF9_9HYPH</name>
<evidence type="ECO:0000313" key="1">
    <source>
        <dbReference type="EMBL" id="AHB47858.1"/>
    </source>
</evidence>
<gene>
    <name evidence="1" type="ORF">W911_04795</name>
</gene>
<keyword evidence="2" id="KW-1185">Reference proteome</keyword>
<accession>V5SBF9</accession>
<dbReference type="RefSeq" id="WP_023786365.1">
    <property type="nucleotide sequence ID" value="NC_022997.1"/>
</dbReference>
<dbReference type="Proteomes" id="UP000018542">
    <property type="component" value="Chromosome"/>
</dbReference>
<dbReference type="PATRIC" id="fig|1029756.8.peg.1006"/>
<reference evidence="1 2" key="1">
    <citation type="journal article" date="2014" name="Genome Announc.">
        <title>Complete Genome Sequence of Hyphomicrobium nitrativorans Strain NL23, a Denitrifying Bacterium Isolated from Biofilm of a Methanol-Fed Denitrification System Treating Seawater at the Montreal Biodome.</title>
        <authorList>
            <person name="Martineau C."/>
            <person name="Villeneuve C."/>
            <person name="Mauffrey F."/>
            <person name="Villemur R."/>
        </authorList>
    </citation>
    <scope>NUCLEOTIDE SEQUENCE [LARGE SCALE GENOMIC DNA]</scope>
    <source>
        <strain evidence="1">NL23</strain>
    </source>
</reference>
<dbReference type="STRING" id="1029756.W911_04795"/>
<evidence type="ECO:0000313" key="2">
    <source>
        <dbReference type="Proteomes" id="UP000018542"/>
    </source>
</evidence>
<dbReference type="KEGG" id="hni:W911_04795"/>
<organism evidence="1 2">
    <name type="scientific">Hyphomicrobium nitrativorans NL23</name>
    <dbReference type="NCBI Taxonomy" id="1029756"/>
    <lineage>
        <taxon>Bacteria</taxon>
        <taxon>Pseudomonadati</taxon>
        <taxon>Pseudomonadota</taxon>
        <taxon>Alphaproteobacteria</taxon>
        <taxon>Hyphomicrobiales</taxon>
        <taxon>Hyphomicrobiaceae</taxon>
        <taxon>Hyphomicrobium</taxon>
    </lineage>
</organism>
<protein>
    <submittedName>
        <fullName evidence="1">Uncharacterized protein</fullName>
    </submittedName>
</protein>
<dbReference type="EMBL" id="CP006912">
    <property type="protein sequence ID" value="AHB47858.1"/>
    <property type="molecule type" value="Genomic_DNA"/>
</dbReference>